<dbReference type="Gene3D" id="2.115.10.20">
    <property type="entry name" value="Glycosyl hydrolase domain, family 43"/>
    <property type="match status" value="1"/>
</dbReference>
<sequence length="761" mass="85018">MSELWTDWNGSLLAAWSFDEGSGHFVWDAAGSRRDEIEHAQRKGRFQPSQDPPWGKGISGSALSFDGYSTYIRRSAADIRQPSEGLTISAWVAPRTHEYGMEKRLAAIISRHDREKAEGYVFGVTRNGEWSLQLGLGGEWAELSTREPALPLQEWSYLAATFDGTAMKLYLNGELAASKIVAAGSVIAPSSEDLTVGRNNRGAVLVEPFVMNHFSGYIDELAILDRALSAQEITRYYERCLEPHGGKRPAVEPADFGVGRERFASDCHRPQYHLSAPSHWMNEPHAPIYFNGLYHLFYQYNPQGPFWHYIHWGHWVSEDLVHWRDLPPALRPDAILDPEGVWSGSACLDEEGYPALFFTAGNNAWRPNQAVGLARSTYPHDGDNDLVHWIKHPEPIVMQSAEANWLPEFRDPFVWRERGEWFMLVGTGIPDKGGTAAVYHSPDMKEWSCKGCLYLSDYGEYPELGTAWELPVLLPLPRADGRASGKHVLLISPWGPGAEVEVVYWIGSWDPDRCRFVPDREEPEIIDVGDFHFTGPSGMVDPKTGRSLLFTIAQGERTPEIDYDCGWSHGAGMPVSVTLRDDGRLGIEPIGEIARLRGRKLFEASGLGMEDINAGLSGVQGDMLEIGVSFEQADAVRYGLSLRRTPDGEEETVLYYDREAGALMVNRERTTLDPAERTRGIQGGPLVLAKGEKFRLRVFVDRSLIEGYANGVRSLTTRAYPSRSDALGLRLWADGEVREASIEVWEMMPAFETGKSGSQKK</sequence>
<keyword evidence="5" id="KW-1015">Disulfide bond</keyword>
<evidence type="ECO:0000313" key="10">
    <source>
        <dbReference type="Proteomes" id="UP000269097"/>
    </source>
</evidence>
<dbReference type="SMART" id="SM00640">
    <property type="entry name" value="Glyco_32"/>
    <property type="match status" value="1"/>
</dbReference>
<dbReference type="KEGG" id="coh:EAV92_23310"/>
<dbReference type="InterPro" id="IPR013148">
    <property type="entry name" value="Glyco_hydro_32_N"/>
</dbReference>
<dbReference type="InterPro" id="IPR006558">
    <property type="entry name" value="LamG-like"/>
</dbReference>
<dbReference type="SMART" id="SM00560">
    <property type="entry name" value="LamGL"/>
    <property type="match status" value="1"/>
</dbReference>
<dbReference type="InterPro" id="IPR023296">
    <property type="entry name" value="Glyco_hydro_beta-prop_sf"/>
</dbReference>
<evidence type="ECO:0000256" key="7">
    <source>
        <dbReference type="RuleBase" id="RU362110"/>
    </source>
</evidence>
<dbReference type="GO" id="GO:0004564">
    <property type="term" value="F:beta-fructofuranosidase activity"/>
    <property type="evidence" value="ECO:0007669"/>
    <property type="project" value="UniProtKB-EC"/>
</dbReference>
<dbReference type="Pfam" id="PF13385">
    <property type="entry name" value="Laminin_G_3"/>
    <property type="match status" value="1"/>
</dbReference>
<keyword evidence="3" id="KW-0732">Signal</keyword>
<comment type="similarity">
    <text evidence="1 7">Belongs to the glycosyl hydrolase 32 family.</text>
</comment>
<dbReference type="EC" id="3.2.1.26" evidence="2"/>
<dbReference type="InterPro" id="IPR013189">
    <property type="entry name" value="Glyco_hydro_32_C"/>
</dbReference>
<name>A0A3G3K555_9BACL</name>
<dbReference type="AlphaFoldDB" id="A0A3G3K555"/>
<keyword evidence="4 7" id="KW-0378">Hydrolase</keyword>
<dbReference type="Gene3D" id="2.60.120.200">
    <property type="match status" value="1"/>
</dbReference>
<feature type="domain" description="LamG-like jellyroll fold" evidence="8">
    <location>
        <begin position="84"/>
        <end position="231"/>
    </location>
</feature>
<dbReference type="InterPro" id="IPR013320">
    <property type="entry name" value="ConA-like_dom_sf"/>
</dbReference>
<evidence type="ECO:0000256" key="3">
    <source>
        <dbReference type="ARBA" id="ARBA00022729"/>
    </source>
</evidence>
<evidence type="ECO:0000259" key="8">
    <source>
        <dbReference type="SMART" id="SM00560"/>
    </source>
</evidence>
<keyword evidence="6 7" id="KW-0326">Glycosidase</keyword>
<dbReference type="InterPro" id="IPR001362">
    <property type="entry name" value="Glyco_hydro_32"/>
</dbReference>
<dbReference type="CDD" id="cd08996">
    <property type="entry name" value="GH32_FFase"/>
    <property type="match status" value="1"/>
</dbReference>
<gene>
    <name evidence="9" type="ORF">EAV92_23310</name>
</gene>
<dbReference type="Gene3D" id="2.60.120.560">
    <property type="entry name" value="Exo-inulinase, domain 1"/>
    <property type="match status" value="1"/>
</dbReference>
<protein>
    <recommendedName>
        <fullName evidence="2">beta-fructofuranosidase</fullName>
        <ecNumber evidence="2">3.2.1.26</ecNumber>
    </recommendedName>
</protein>
<organism evidence="9 10">
    <name type="scientific">Cohnella candidum</name>
    <dbReference type="NCBI Taxonomy" id="2674991"/>
    <lineage>
        <taxon>Bacteria</taxon>
        <taxon>Bacillati</taxon>
        <taxon>Bacillota</taxon>
        <taxon>Bacilli</taxon>
        <taxon>Bacillales</taxon>
        <taxon>Paenibacillaceae</taxon>
        <taxon>Cohnella</taxon>
    </lineage>
</organism>
<dbReference type="PANTHER" id="PTHR43101">
    <property type="entry name" value="BETA-FRUCTOSIDASE"/>
    <property type="match status" value="1"/>
</dbReference>
<evidence type="ECO:0000256" key="5">
    <source>
        <dbReference type="ARBA" id="ARBA00023157"/>
    </source>
</evidence>
<dbReference type="InterPro" id="IPR051214">
    <property type="entry name" value="GH32_Enzymes"/>
</dbReference>
<evidence type="ECO:0000256" key="6">
    <source>
        <dbReference type="ARBA" id="ARBA00023295"/>
    </source>
</evidence>
<proteinExistence type="inferred from homology"/>
<dbReference type="GO" id="GO:0005975">
    <property type="term" value="P:carbohydrate metabolic process"/>
    <property type="evidence" value="ECO:0007669"/>
    <property type="project" value="InterPro"/>
</dbReference>
<dbReference type="SUPFAM" id="SSF75005">
    <property type="entry name" value="Arabinanase/levansucrase/invertase"/>
    <property type="match status" value="1"/>
</dbReference>
<dbReference type="EMBL" id="CP033433">
    <property type="protein sequence ID" value="AYQ75217.1"/>
    <property type="molecule type" value="Genomic_DNA"/>
</dbReference>
<keyword evidence="10" id="KW-1185">Reference proteome</keyword>
<accession>A0A3G3K555</accession>
<dbReference type="Pfam" id="PF08244">
    <property type="entry name" value="Glyco_hydro_32C"/>
    <property type="match status" value="1"/>
</dbReference>
<evidence type="ECO:0000256" key="1">
    <source>
        <dbReference type="ARBA" id="ARBA00009902"/>
    </source>
</evidence>
<evidence type="ECO:0000256" key="2">
    <source>
        <dbReference type="ARBA" id="ARBA00012758"/>
    </source>
</evidence>
<dbReference type="RefSeq" id="WP_123043298.1">
    <property type="nucleotide sequence ID" value="NZ_CP033433.1"/>
</dbReference>
<reference evidence="9 10" key="1">
    <citation type="submission" date="2018-10" db="EMBL/GenBank/DDBJ databases">
        <title>Genome Sequence of Cohnella sp.</title>
        <authorList>
            <person name="Srinivasan S."/>
            <person name="Kim M.K."/>
        </authorList>
    </citation>
    <scope>NUCLEOTIDE SEQUENCE [LARGE SCALE GENOMIC DNA]</scope>
    <source>
        <strain evidence="9 10">18JY8-7</strain>
    </source>
</reference>
<dbReference type="PANTHER" id="PTHR43101:SF1">
    <property type="entry name" value="BETA-FRUCTOSIDASE"/>
    <property type="match status" value="1"/>
</dbReference>
<dbReference type="Proteomes" id="UP000269097">
    <property type="component" value="Chromosome"/>
</dbReference>
<evidence type="ECO:0000256" key="4">
    <source>
        <dbReference type="ARBA" id="ARBA00022801"/>
    </source>
</evidence>
<dbReference type="SUPFAM" id="SSF49899">
    <property type="entry name" value="Concanavalin A-like lectins/glucanases"/>
    <property type="match status" value="2"/>
</dbReference>
<dbReference type="Pfam" id="PF00251">
    <property type="entry name" value="Glyco_hydro_32N"/>
    <property type="match status" value="1"/>
</dbReference>
<evidence type="ECO:0000313" key="9">
    <source>
        <dbReference type="EMBL" id="AYQ75217.1"/>
    </source>
</evidence>